<evidence type="ECO:0000256" key="13">
    <source>
        <dbReference type="ARBA" id="ARBA00023198"/>
    </source>
</evidence>
<dbReference type="Pfam" id="PF13855">
    <property type="entry name" value="LRR_8"/>
    <property type="match status" value="3"/>
</dbReference>
<keyword evidence="4" id="KW-0433">Leucine-rich repeat</keyword>
<keyword evidence="13" id="KW-0395">Inflammatory response</keyword>
<dbReference type="SUPFAM" id="SSF52058">
    <property type="entry name" value="L domain-like"/>
    <property type="match status" value="2"/>
</dbReference>
<keyword evidence="8" id="KW-0391">Immunity</keyword>
<keyword evidence="10 15" id="KW-0472">Membrane</keyword>
<dbReference type="FunFam" id="3.40.50.10140:FF:000026">
    <property type="entry name" value="Toll-like receptor 2"/>
    <property type="match status" value="1"/>
</dbReference>
<evidence type="ECO:0000256" key="5">
    <source>
        <dbReference type="ARBA" id="ARBA00022692"/>
    </source>
</evidence>
<comment type="subcellular location">
    <subcellularLocation>
        <location evidence="1">Membrane</location>
        <topology evidence="1">Single-pass type I membrane protein</topology>
    </subcellularLocation>
</comment>
<evidence type="ECO:0000256" key="12">
    <source>
        <dbReference type="ARBA" id="ARBA00023180"/>
    </source>
</evidence>
<evidence type="ECO:0000256" key="8">
    <source>
        <dbReference type="ARBA" id="ARBA00022859"/>
    </source>
</evidence>
<feature type="compositionally biased region" description="Basic and acidic residues" evidence="14">
    <location>
        <begin position="905"/>
        <end position="921"/>
    </location>
</feature>
<keyword evidence="3" id="KW-0399">Innate immunity</keyword>
<dbReference type="PANTHER" id="PTHR24365:SF541">
    <property type="entry name" value="PROTEIN TOLL-RELATED"/>
    <property type="match status" value="1"/>
</dbReference>
<comment type="similarity">
    <text evidence="2">Belongs to the Toll-like receptor family.</text>
</comment>
<keyword evidence="9 15" id="KW-1133">Transmembrane helix</keyword>
<evidence type="ECO:0000256" key="4">
    <source>
        <dbReference type="ARBA" id="ARBA00022614"/>
    </source>
</evidence>
<dbReference type="GO" id="GO:0045087">
    <property type="term" value="P:innate immune response"/>
    <property type="evidence" value="ECO:0007669"/>
    <property type="project" value="UniProtKB-KW"/>
</dbReference>
<keyword evidence="11" id="KW-0675">Receptor</keyword>
<feature type="domain" description="TIR" evidence="17">
    <location>
        <begin position="765"/>
        <end position="898"/>
    </location>
</feature>
<dbReference type="PANTHER" id="PTHR24365">
    <property type="entry name" value="TOLL-LIKE RECEPTOR"/>
    <property type="match status" value="1"/>
</dbReference>
<evidence type="ECO:0000313" key="19">
    <source>
        <dbReference type="Proteomes" id="UP000838412"/>
    </source>
</evidence>
<keyword evidence="5 15" id="KW-0812">Transmembrane</keyword>
<sequence length="940" mass="106256">METKYPCLMLSVALLLLLFSCSCNTGASAETPCTCELRPGEGGVPQSSAFCQCPTISSLSSQDIPNYDNITTMVVSCQAVESPADLSLSDLSSIQSLSLYNCFYVVLNSTFRSLPSLRKLVLDGCDLDNDPCNYFWVRSDSFLGLPNLEELQLLAAADVPKLHGLPSLESLTLAYIYQGVLIKNYTLVIQYPNLLQFTLTGSVSETHKVDVLLLDMPLLERVNITYNPQSLNWIVLPENLFKHTPGLKELSLTHDSIRVLSQLVLHPATNLTKINLSNNNIRYVPPRFFDGQDKLVEVDLSDNQIWYIAYNTFSDLVAMEVLDLSNNVLTSLETVLKGLLNLRIIDMSKNSLGHLPADIFTDCTNLTELQLSKNNISSLDDTIFHPLTKLEGLYLNYNELQGISRQLFQNQTSLQVLQVGVNRLQAVDFAWFSHMSALNQLLLPINNIQTVSSWGVLKSSFRGNLQVDLVANNIHRLPYREIIQLASLGQSKPQLPQVLLNFNPYNCDCEVLPVNQVLSLPRATETFPDLVNISCWNPPELRNLQVSHLPPSSFKCFFKEQCPESCSCYSLGMKYTDDALQRIVNYGNNMSTIEEGTFQGLDSLEVLFLNNSGVKNVHSSSFSHLRHLKELHLQDNDLEHLSKETFKRVSRLQVLDIGRNPLKCNCDLLAFKEWAETNVQSVSFDFNVTCRNHGNKVFTSVAHVVKRELSCAPGNQYVYVIIALGIVVAMLLVVLLVYQYRGFLQVWLYMKCGWRFDPIDDGDDKTYDAFISYSSRDELVVIRELAPGLEERGFNLCLHYRDFPVGACIATTIIETVEASRRTIILLSQNFVDSEWCALEFKAAHRQVLEDRRNRIVVIVLDDLELQNVDKDLQFYLKTNTYLKWGDPWFWSKLCYALPRVGRGADKQSSDSEHIDMKDVTSQDSGIEMTEVYENKTVET</sequence>
<dbReference type="PROSITE" id="PS51450">
    <property type="entry name" value="LRR"/>
    <property type="match status" value="1"/>
</dbReference>
<dbReference type="Gene3D" id="3.80.10.10">
    <property type="entry name" value="Ribonuclease Inhibitor"/>
    <property type="match status" value="4"/>
</dbReference>
<protein>
    <submittedName>
        <fullName evidence="18">TLR4 protein</fullName>
    </submittedName>
</protein>
<dbReference type="InterPro" id="IPR000157">
    <property type="entry name" value="TIR_dom"/>
</dbReference>
<evidence type="ECO:0000256" key="9">
    <source>
        <dbReference type="ARBA" id="ARBA00022989"/>
    </source>
</evidence>
<dbReference type="Pfam" id="PF13676">
    <property type="entry name" value="TIR_2"/>
    <property type="match status" value="1"/>
</dbReference>
<keyword evidence="6 16" id="KW-0732">Signal</keyword>
<evidence type="ECO:0000256" key="3">
    <source>
        <dbReference type="ARBA" id="ARBA00022588"/>
    </source>
</evidence>
<gene>
    <name evidence="18" type="primary">TLR4</name>
    <name evidence="18" type="ORF">BLAG_LOCUS6171</name>
</gene>
<dbReference type="AlphaFoldDB" id="A0A8K0E5Y8"/>
<evidence type="ECO:0000256" key="14">
    <source>
        <dbReference type="SAM" id="MobiDB-lite"/>
    </source>
</evidence>
<dbReference type="PROSITE" id="PS50104">
    <property type="entry name" value="TIR"/>
    <property type="match status" value="1"/>
</dbReference>
<dbReference type="InterPro" id="IPR000483">
    <property type="entry name" value="Cys-rich_flank_reg_C"/>
</dbReference>
<reference evidence="18" key="1">
    <citation type="submission" date="2022-01" db="EMBL/GenBank/DDBJ databases">
        <authorList>
            <person name="Braso-Vives M."/>
        </authorList>
    </citation>
    <scope>NUCLEOTIDE SEQUENCE</scope>
</reference>
<evidence type="ECO:0000256" key="11">
    <source>
        <dbReference type="ARBA" id="ARBA00023170"/>
    </source>
</evidence>
<feature type="region of interest" description="Disordered" evidence="14">
    <location>
        <begin position="905"/>
        <end position="926"/>
    </location>
</feature>
<feature type="transmembrane region" description="Helical" evidence="15">
    <location>
        <begin position="717"/>
        <end position="738"/>
    </location>
</feature>
<proteinExistence type="inferred from homology"/>
<dbReference type="GO" id="GO:0005886">
    <property type="term" value="C:plasma membrane"/>
    <property type="evidence" value="ECO:0007669"/>
    <property type="project" value="TreeGrafter"/>
</dbReference>
<organism evidence="18 19">
    <name type="scientific">Branchiostoma lanceolatum</name>
    <name type="common">Common lancelet</name>
    <name type="synonym">Amphioxus lanceolatum</name>
    <dbReference type="NCBI Taxonomy" id="7740"/>
    <lineage>
        <taxon>Eukaryota</taxon>
        <taxon>Metazoa</taxon>
        <taxon>Chordata</taxon>
        <taxon>Cephalochordata</taxon>
        <taxon>Leptocardii</taxon>
        <taxon>Amphioxiformes</taxon>
        <taxon>Branchiostomatidae</taxon>
        <taxon>Branchiostoma</taxon>
    </lineage>
</organism>
<feature type="signal peptide" evidence="16">
    <location>
        <begin position="1"/>
        <end position="29"/>
    </location>
</feature>
<dbReference type="Proteomes" id="UP000838412">
    <property type="component" value="Chromosome 13"/>
</dbReference>
<accession>A0A8K0E5Y8</accession>
<evidence type="ECO:0000313" key="18">
    <source>
        <dbReference type="EMBL" id="CAH1243046.1"/>
    </source>
</evidence>
<evidence type="ECO:0000256" key="1">
    <source>
        <dbReference type="ARBA" id="ARBA00004479"/>
    </source>
</evidence>
<dbReference type="SMART" id="SM00369">
    <property type="entry name" value="LRR_TYP"/>
    <property type="match status" value="8"/>
</dbReference>
<evidence type="ECO:0000259" key="17">
    <source>
        <dbReference type="PROSITE" id="PS50104"/>
    </source>
</evidence>
<evidence type="ECO:0000256" key="15">
    <source>
        <dbReference type="SAM" id="Phobius"/>
    </source>
</evidence>
<evidence type="ECO:0000256" key="10">
    <source>
        <dbReference type="ARBA" id="ARBA00023136"/>
    </source>
</evidence>
<dbReference type="InterPro" id="IPR032675">
    <property type="entry name" value="LRR_dom_sf"/>
</dbReference>
<dbReference type="GO" id="GO:0038023">
    <property type="term" value="F:signaling receptor activity"/>
    <property type="evidence" value="ECO:0007669"/>
    <property type="project" value="TreeGrafter"/>
</dbReference>
<evidence type="ECO:0000256" key="6">
    <source>
        <dbReference type="ARBA" id="ARBA00022729"/>
    </source>
</evidence>
<dbReference type="InterPro" id="IPR003591">
    <property type="entry name" value="Leu-rich_rpt_typical-subtyp"/>
</dbReference>
<evidence type="ECO:0000256" key="16">
    <source>
        <dbReference type="SAM" id="SignalP"/>
    </source>
</evidence>
<dbReference type="PROSITE" id="PS51257">
    <property type="entry name" value="PROKAR_LIPOPROTEIN"/>
    <property type="match status" value="1"/>
</dbReference>
<name>A0A8K0E5Y8_BRALA</name>
<evidence type="ECO:0000256" key="2">
    <source>
        <dbReference type="ARBA" id="ARBA00009634"/>
    </source>
</evidence>
<dbReference type="PRINTS" id="PR01537">
    <property type="entry name" value="INTRLKN1R1F"/>
</dbReference>
<dbReference type="SMART" id="SM00255">
    <property type="entry name" value="TIR"/>
    <property type="match status" value="1"/>
</dbReference>
<dbReference type="GO" id="GO:0007165">
    <property type="term" value="P:signal transduction"/>
    <property type="evidence" value="ECO:0007669"/>
    <property type="project" value="InterPro"/>
</dbReference>
<keyword evidence="12" id="KW-0325">Glycoprotein</keyword>
<keyword evidence="7" id="KW-0677">Repeat</keyword>
<dbReference type="InterPro" id="IPR035897">
    <property type="entry name" value="Toll_tir_struct_dom_sf"/>
</dbReference>
<dbReference type="Gene3D" id="3.40.50.10140">
    <property type="entry name" value="Toll/interleukin-1 receptor homology (TIR) domain"/>
    <property type="match status" value="1"/>
</dbReference>
<dbReference type="InterPro" id="IPR001611">
    <property type="entry name" value="Leu-rich_rpt"/>
</dbReference>
<dbReference type="SUPFAM" id="SSF52200">
    <property type="entry name" value="Toll/Interleukin receptor TIR domain"/>
    <property type="match status" value="1"/>
</dbReference>
<dbReference type="SMART" id="SM00082">
    <property type="entry name" value="LRRCT"/>
    <property type="match status" value="2"/>
</dbReference>
<dbReference type="EMBL" id="OV696698">
    <property type="protein sequence ID" value="CAH1243046.1"/>
    <property type="molecule type" value="Genomic_DNA"/>
</dbReference>
<keyword evidence="19" id="KW-1185">Reference proteome</keyword>
<feature type="chain" id="PRO_5035471478" evidence="16">
    <location>
        <begin position="30"/>
        <end position="940"/>
    </location>
</feature>
<dbReference type="OrthoDB" id="2015831at2759"/>
<evidence type="ECO:0000256" key="7">
    <source>
        <dbReference type="ARBA" id="ARBA00022737"/>
    </source>
</evidence>